<comment type="caution">
    <text evidence="1">The sequence shown here is derived from an EMBL/GenBank/DDBJ whole genome shotgun (WGS) entry which is preliminary data.</text>
</comment>
<organism evidence="1 2">
    <name type="scientific">Stylosanthes scabra</name>
    <dbReference type="NCBI Taxonomy" id="79078"/>
    <lineage>
        <taxon>Eukaryota</taxon>
        <taxon>Viridiplantae</taxon>
        <taxon>Streptophyta</taxon>
        <taxon>Embryophyta</taxon>
        <taxon>Tracheophyta</taxon>
        <taxon>Spermatophyta</taxon>
        <taxon>Magnoliopsida</taxon>
        <taxon>eudicotyledons</taxon>
        <taxon>Gunneridae</taxon>
        <taxon>Pentapetalae</taxon>
        <taxon>rosids</taxon>
        <taxon>fabids</taxon>
        <taxon>Fabales</taxon>
        <taxon>Fabaceae</taxon>
        <taxon>Papilionoideae</taxon>
        <taxon>50 kb inversion clade</taxon>
        <taxon>dalbergioids sensu lato</taxon>
        <taxon>Dalbergieae</taxon>
        <taxon>Pterocarpus clade</taxon>
        <taxon>Stylosanthes</taxon>
    </lineage>
</organism>
<gene>
    <name evidence="1" type="ORF">PIB30_054092</name>
</gene>
<sequence length="126" mass="14478">MCGGSWDSMDLEEQMSFGVILIGRALDRNVWKPPPPNVIALNCDVSLFVNHNLDEFRCILRSFDDLTHAGERDLAKKILELLAQDWVVHFEHIDKDANRAADWLEKQEEWLEPGSDLLALLLQDYS</sequence>
<evidence type="ECO:0008006" key="3">
    <source>
        <dbReference type="Google" id="ProtNLM"/>
    </source>
</evidence>
<evidence type="ECO:0000313" key="1">
    <source>
        <dbReference type="EMBL" id="MED6111640.1"/>
    </source>
</evidence>
<name>A0ABU6QIB5_9FABA</name>
<protein>
    <recommendedName>
        <fullName evidence="3">RNase H type-1 domain-containing protein</fullName>
    </recommendedName>
</protein>
<reference evidence="1 2" key="1">
    <citation type="journal article" date="2023" name="Plants (Basel)">
        <title>Bridging the Gap: Combining Genomics and Transcriptomics Approaches to Understand Stylosanthes scabra, an Orphan Legume from the Brazilian Caatinga.</title>
        <authorList>
            <person name="Ferreira-Neto J.R.C."/>
            <person name="da Silva M.D."/>
            <person name="Binneck E."/>
            <person name="de Melo N.F."/>
            <person name="da Silva R.H."/>
            <person name="de Melo A.L.T.M."/>
            <person name="Pandolfi V."/>
            <person name="Bustamante F.O."/>
            <person name="Brasileiro-Vidal A.C."/>
            <person name="Benko-Iseppon A.M."/>
        </authorList>
    </citation>
    <scope>NUCLEOTIDE SEQUENCE [LARGE SCALE GENOMIC DNA]</scope>
    <source>
        <tissue evidence="1">Leaves</tissue>
    </source>
</reference>
<accession>A0ABU6QIB5</accession>
<keyword evidence="2" id="KW-1185">Reference proteome</keyword>
<evidence type="ECO:0000313" key="2">
    <source>
        <dbReference type="Proteomes" id="UP001341840"/>
    </source>
</evidence>
<dbReference type="Proteomes" id="UP001341840">
    <property type="component" value="Unassembled WGS sequence"/>
</dbReference>
<dbReference type="EMBL" id="JASCZI010000409">
    <property type="protein sequence ID" value="MED6111640.1"/>
    <property type="molecule type" value="Genomic_DNA"/>
</dbReference>
<proteinExistence type="predicted"/>